<dbReference type="InterPro" id="IPR010384">
    <property type="entry name" value="MtfA_fam"/>
</dbReference>
<proteinExistence type="predicted"/>
<dbReference type="Proteomes" id="UP000675920">
    <property type="component" value="Unplaced"/>
</dbReference>
<dbReference type="PANTHER" id="PTHR30164">
    <property type="entry name" value="MTFA PEPTIDASE"/>
    <property type="match status" value="1"/>
</dbReference>
<dbReference type="Pfam" id="PF06167">
    <property type="entry name" value="Peptidase_M90"/>
    <property type="match status" value="1"/>
</dbReference>
<accession>A0A8B6X8E3</accession>
<evidence type="ECO:0000313" key="1">
    <source>
        <dbReference type="Proteomes" id="UP000675920"/>
    </source>
</evidence>
<dbReference type="Gene3D" id="3.40.390.10">
    <property type="entry name" value="Collagenase (Catalytic Domain)"/>
    <property type="match status" value="1"/>
</dbReference>
<dbReference type="SUPFAM" id="SSF55486">
    <property type="entry name" value="Metalloproteases ('zincins'), catalytic domain"/>
    <property type="match status" value="1"/>
</dbReference>
<dbReference type="Gene3D" id="1.10.472.150">
    <property type="entry name" value="Glucose-regulated metallo-peptidase M90, N-terminal domain"/>
    <property type="match status" value="1"/>
</dbReference>
<sequence>MFNWLRRARREPPSLKPEVRDAVIAAFPFLALPDAADAARLEEIAAGFLRDKGFTPVHGLDADDFMLTAIAMQAALPVLHLGPRAYDDFEEIVIYPGEFQVEREATDEFGIVHDDSGARAGETMAGGPVILGWEEIRRGAQGDGPAFAPVIHEFAHKLDMRNGGVADGIPAFDPKLHAGLDPDDWADELDAAWEAFGGAVEDLEDRFPRSIDPESDEGRAIYERELPLDAYAAESEAEFFAVATEAYFVTPARLRGAFPHLAAMFDAYFRPGRSVG</sequence>
<dbReference type="RefSeq" id="WP_034412292.1">
    <property type="nucleotide sequence ID" value="NZ_KI519499.1"/>
</dbReference>
<name>A0A8B6X8E3_9BURK</name>
<dbReference type="GO" id="GO:0004177">
    <property type="term" value="F:aminopeptidase activity"/>
    <property type="evidence" value="ECO:0007669"/>
    <property type="project" value="TreeGrafter"/>
</dbReference>
<dbReference type="InterPro" id="IPR042252">
    <property type="entry name" value="MtfA_N"/>
</dbReference>
<protein>
    <submittedName>
        <fullName evidence="2">Zinc-dependent peptidase</fullName>
    </submittedName>
</protein>
<dbReference type="AlphaFoldDB" id="A0A8B6X8E3"/>
<keyword evidence="1" id="KW-1185">Reference proteome</keyword>
<dbReference type="InterPro" id="IPR024079">
    <property type="entry name" value="MetalloPept_cat_dom_sf"/>
</dbReference>
<evidence type="ECO:0000313" key="2">
    <source>
        <dbReference type="RefSeq" id="WP_034412292.1"/>
    </source>
</evidence>
<dbReference type="GO" id="GO:0005829">
    <property type="term" value="C:cytosol"/>
    <property type="evidence" value="ECO:0007669"/>
    <property type="project" value="TreeGrafter"/>
</dbReference>
<dbReference type="CDD" id="cd20169">
    <property type="entry name" value="Peptidase_M90_mtfA"/>
    <property type="match status" value="1"/>
</dbReference>
<organism evidence="1 2">
    <name type="scientific">Derxia gummosa DSM 723</name>
    <dbReference type="NCBI Taxonomy" id="1121388"/>
    <lineage>
        <taxon>Bacteria</taxon>
        <taxon>Pseudomonadati</taxon>
        <taxon>Pseudomonadota</taxon>
        <taxon>Betaproteobacteria</taxon>
        <taxon>Burkholderiales</taxon>
        <taxon>Alcaligenaceae</taxon>
        <taxon>Derxia</taxon>
    </lineage>
</organism>
<reference evidence="2" key="1">
    <citation type="submission" date="2025-08" db="UniProtKB">
        <authorList>
            <consortium name="RefSeq"/>
        </authorList>
    </citation>
    <scope>IDENTIFICATION</scope>
</reference>
<dbReference type="GO" id="GO:0008237">
    <property type="term" value="F:metallopeptidase activity"/>
    <property type="evidence" value="ECO:0007669"/>
    <property type="project" value="InterPro"/>
</dbReference>
<dbReference type="PANTHER" id="PTHR30164:SF2">
    <property type="entry name" value="PROTEIN MTFA"/>
    <property type="match status" value="1"/>
</dbReference>